<dbReference type="Proteomes" id="UP001311915">
    <property type="component" value="Unassembled WGS sequence"/>
</dbReference>
<name>A0AAV9MB14_9SOLN</name>
<reference evidence="2 3" key="1">
    <citation type="submission" date="2023-10" db="EMBL/GenBank/DDBJ databases">
        <title>Genome-Wide Identification Analysis in wild type Solanum Pinnatisectum Reveals Some Genes Defensing Phytophthora Infestans.</title>
        <authorList>
            <person name="Sun C."/>
        </authorList>
    </citation>
    <scope>NUCLEOTIDE SEQUENCE [LARGE SCALE GENOMIC DNA]</scope>
    <source>
        <strain evidence="2">LQN</strain>
        <tissue evidence="2">Leaf</tissue>
    </source>
</reference>
<dbReference type="EMBL" id="JAWPEI010000002">
    <property type="protein sequence ID" value="KAK4734205.1"/>
    <property type="molecule type" value="Genomic_DNA"/>
</dbReference>
<dbReference type="AlphaFoldDB" id="A0AAV9MB14"/>
<evidence type="ECO:0000256" key="1">
    <source>
        <dbReference type="SAM" id="MobiDB-lite"/>
    </source>
</evidence>
<keyword evidence="3" id="KW-1185">Reference proteome</keyword>
<evidence type="ECO:0000313" key="2">
    <source>
        <dbReference type="EMBL" id="KAK4734205.1"/>
    </source>
</evidence>
<sequence>MQTRGRNTLVIEQHDEQLVDNQNNSVDQAHDGESNELNSSVGGTEVQPTDELGNTIFSLYCCKI</sequence>
<organism evidence="2 3">
    <name type="scientific">Solanum pinnatisectum</name>
    <name type="common">tansyleaf nightshade</name>
    <dbReference type="NCBI Taxonomy" id="50273"/>
    <lineage>
        <taxon>Eukaryota</taxon>
        <taxon>Viridiplantae</taxon>
        <taxon>Streptophyta</taxon>
        <taxon>Embryophyta</taxon>
        <taxon>Tracheophyta</taxon>
        <taxon>Spermatophyta</taxon>
        <taxon>Magnoliopsida</taxon>
        <taxon>eudicotyledons</taxon>
        <taxon>Gunneridae</taxon>
        <taxon>Pentapetalae</taxon>
        <taxon>asterids</taxon>
        <taxon>lamiids</taxon>
        <taxon>Solanales</taxon>
        <taxon>Solanaceae</taxon>
        <taxon>Solanoideae</taxon>
        <taxon>Solaneae</taxon>
        <taxon>Solanum</taxon>
    </lineage>
</organism>
<feature type="region of interest" description="Disordered" evidence="1">
    <location>
        <begin position="1"/>
        <end position="49"/>
    </location>
</feature>
<proteinExistence type="predicted"/>
<comment type="caution">
    <text evidence="2">The sequence shown here is derived from an EMBL/GenBank/DDBJ whole genome shotgun (WGS) entry which is preliminary data.</text>
</comment>
<accession>A0AAV9MB14</accession>
<gene>
    <name evidence="2" type="ORF">R3W88_008466</name>
</gene>
<protein>
    <submittedName>
        <fullName evidence="2">Uncharacterized protein</fullName>
    </submittedName>
</protein>
<evidence type="ECO:0000313" key="3">
    <source>
        <dbReference type="Proteomes" id="UP001311915"/>
    </source>
</evidence>